<comment type="caution">
    <text evidence="1">The sequence shown here is derived from an EMBL/GenBank/DDBJ whole genome shotgun (WGS) entry which is preliminary data.</text>
</comment>
<sequence>MRDPWANRCLQSNSECEYSTRAVKRRMGCASLYRSGGAAAPNLLTTLHKPFFNQNAWNLCPSNEPIPQALTLDCAGMCSCAMLARR</sequence>
<keyword evidence="2" id="KW-1185">Reference proteome</keyword>
<proteinExistence type="predicted"/>
<gene>
    <name evidence="1" type="ORF">BN2476_520105</name>
</gene>
<accession>A0A1N7SH87</accession>
<dbReference type="AlphaFoldDB" id="A0A1N7SH87"/>
<name>A0A1N7SH87_9BURK</name>
<evidence type="ECO:0000313" key="1">
    <source>
        <dbReference type="EMBL" id="SIT46753.1"/>
    </source>
</evidence>
<protein>
    <submittedName>
        <fullName evidence="1">Uncharacterized protein</fullName>
    </submittedName>
</protein>
<reference evidence="1" key="1">
    <citation type="submission" date="2016-12" db="EMBL/GenBank/DDBJ databases">
        <authorList>
            <person name="Moulin L."/>
        </authorList>
    </citation>
    <scope>NUCLEOTIDE SEQUENCE [LARGE SCALE GENOMIC DNA]</scope>
    <source>
        <strain evidence="1">STM 7183</strain>
    </source>
</reference>
<dbReference type="EMBL" id="CYGY02000052">
    <property type="protein sequence ID" value="SIT46753.1"/>
    <property type="molecule type" value="Genomic_DNA"/>
</dbReference>
<organism evidence="1 2">
    <name type="scientific">Paraburkholderia piptadeniae</name>
    <dbReference type="NCBI Taxonomy" id="1701573"/>
    <lineage>
        <taxon>Bacteria</taxon>
        <taxon>Pseudomonadati</taxon>
        <taxon>Pseudomonadota</taxon>
        <taxon>Betaproteobacteria</taxon>
        <taxon>Burkholderiales</taxon>
        <taxon>Burkholderiaceae</taxon>
        <taxon>Paraburkholderia</taxon>
    </lineage>
</organism>
<dbReference type="Proteomes" id="UP000195569">
    <property type="component" value="Unassembled WGS sequence"/>
</dbReference>
<evidence type="ECO:0000313" key="2">
    <source>
        <dbReference type="Proteomes" id="UP000195569"/>
    </source>
</evidence>